<feature type="chain" id="PRO_5040143271" evidence="1">
    <location>
        <begin position="20"/>
        <end position="76"/>
    </location>
</feature>
<gene>
    <name evidence="2" type="ORF">Bhyg_17101</name>
</gene>
<dbReference type="Proteomes" id="UP001151699">
    <property type="component" value="Unassembled WGS sequence"/>
</dbReference>
<keyword evidence="3" id="KW-1185">Reference proteome</keyword>
<organism evidence="2 3">
    <name type="scientific">Pseudolycoriella hygida</name>
    <dbReference type="NCBI Taxonomy" id="35572"/>
    <lineage>
        <taxon>Eukaryota</taxon>
        <taxon>Metazoa</taxon>
        <taxon>Ecdysozoa</taxon>
        <taxon>Arthropoda</taxon>
        <taxon>Hexapoda</taxon>
        <taxon>Insecta</taxon>
        <taxon>Pterygota</taxon>
        <taxon>Neoptera</taxon>
        <taxon>Endopterygota</taxon>
        <taxon>Diptera</taxon>
        <taxon>Nematocera</taxon>
        <taxon>Sciaroidea</taxon>
        <taxon>Sciaridae</taxon>
        <taxon>Pseudolycoriella</taxon>
    </lineage>
</organism>
<evidence type="ECO:0000256" key="1">
    <source>
        <dbReference type="SAM" id="SignalP"/>
    </source>
</evidence>
<protein>
    <submittedName>
        <fullName evidence="2">Uncharacterized protein</fullName>
    </submittedName>
</protein>
<dbReference type="AlphaFoldDB" id="A0A9Q0MMI8"/>
<keyword evidence="1" id="KW-0732">Signal</keyword>
<reference evidence="2" key="1">
    <citation type="submission" date="2022-07" db="EMBL/GenBank/DDBJ databases">
        <authorList>
            <person name="Trinca V."/>
            <person name="Uliana J.V.C."/>
            <person name="Torres T.T."/>
            <person name="Ward R.J."/>
            <person name="Monesi N."/>
        </authorList>
    </citation>
    <scope>NUCLEOTIDE SEQUENCE</scope>
    <source>
        <strain evidence="2">HSMRA1968</strain>
        <tissue evidence="2">Whole embryos</tissue>
    </source>
</reference>
<proteinExistence type="predicted"/>
<sequence length="76" mass="8322">MRCLLLILLIAVLAPTCFGNRGVPLCFPRGWPRGCPIPACGCYTPGWAGSWNNPNVPCLVPIINGRRVPPCYGRWV</sequence>
<evidence type="ECO:0000313" key="2">
    <source>
        <dbReference type="EMBL" id="KAJ6634255.1"/>
    </source>
</evidence>
<comment type="caution">
    <text evidence="2">The sequence shown here is derived from an EMBL/GenBank/DDBJ whole genome shotgun (WGS) entry which is preliminary data.</text>
</comment>
<accession>A0A9Q0MMI8</accession>
<evidence type="ECO:0000313" key="3">
    <source>
        <dbReference type="Proteomes" id="UP001151699"/>
    </source>
</evidence>
<dbReference type="EMBL" id="WJQU01000788">
    <property type="protein sequence ID" value="KAJ6634255.1"/>
    <property type="molecule type" value="Genomic_DNA"/>
</dbReference>
<feature type="signal peptide" evidence="1">
    <location>
        <begin position="1"/>
        <end position="19"/>
    </location>
</feature>
<name>A0A9Q0MMI8_9DIPT</name>